<reference evidence="22 23" key="1">
    <citation type="submission" date="2021-03" db="EMBL/GenBank/DDBJ databases">
        <title>Complete Genome Sequence Data of Xenorhabdus budapestensis strain C72, a Candidate Biological Control Agent, from China.</title>
        <authorList>
            <person name="LI B."/>
            <person name="WANG S."/>
            <person name="QIU D."/>
        </authorList>
    </citation>
    <scope>NUCLEOTIDE SEQUENCE [LARGE SCALE GENOMIC DNA]</scope>
    <source>
        <strain evidence="22 23">C-7-2</strain>
    </source>
</reference>
<feature type="compositionally biased region" description="Polar residues" evidence="18">
    <location>
        <begin position="154"/>
        <end position="166"/>
    </location>
</feature>
<dbReference type="PANTHER" id="PTHR45436:SF4">
    <property type="entry name" value="SENSOR PROTEIN PHOQ"/>
    <property type="match status" value="1"/>
</dbReference>
<dbReference type="SMART" id="SM00387">
    <property type="entry name" value="HATPase_c"/>
    <property type="match status" value="1"/>
</dbReference>
<dbReference type="PROSITE" id="PS50109">
    <property type="entry name" value="HIS_KIN"/>
    <property type="match status" value="1"/>
</dbReference>
<evidence type="ECO:0000256" key="18">
    <source>
        <dbReference type="SAM" id="MobiDB-lite"/>
    </source>
</evidence>
<dbReference type="InterPro" id="IPR058619">
    <property type="entry name" value="PhoQ/CarS-like_HATPase"/>
</dbReference>
<sequence>MFKLPSKHASLRTRFLMVTTVIILALTLPYGIVAIVGYLMRFDNDTYAILNNQSNLFYSLARWKENKLDIIFPENFHTGNRSLTLIYDDKNKILWRQHYAPELEKKIPSSWLKKNGLYELEAYYTDINSKLYSESDNKHTTNNHTDANKKTDINNKSGTNNKVITNSDNTGEQELLTFSVAINIYPATDTLPAMTIAVINTIPQSLLPSEKIWEWFGYVLIANLILVAPLIWLAADWSLRPIKSLIVQISSLEKGEREELDENPPSELKGLIKNLNALLDNERQRYIKYRTTLSDLTHSLKTPLAVLQSTLRSLRSSEQMTIEQAEPVMLEQIDRISQQIGYYLHRANIYNDHNLILKKVFSVPTLLDSLINALTKVYQHKGVNITLDISPELTWLGEKNDFLEVIGNILENACKYCLEFVEVTALTGENFITIIIDDDGPGVPPDKRSIVFERGLRADTLRPGQGLGLSIASEIVEQYDGDISIGNSHLGGARVSVTFRNQRITTNTP</sequence>
<evidence type="ECO:0000256" key="10">
    <source>
        <dbReference type="ARBA" id="ARBA00022777"/>
    </source>
</evidence>
<keyword evidence="15" id="KW-0902">Two-component regulatory system</keyword>
<evidence type="ECO:0000256" key="6">
    <source>
        <dbReference type="ARBA" id="ARBA00022553"/>
    </source>
</evidence>
<dbReference type="InterPro" id="IPR036890">
    <property type="entry name" value="HATPase_C_sf"/>
</dbReference>
<keyword evidence="16 19" id="KW-0472">Membrane</keyword>
<evidence type="ECO:0000256" key="15">
    <source>
        <dbReference type="ARBA" id="ARBA00023012"/>
    </source>
</evidence>
<feature type="domain" description="Histidine kinase" evidence="20">
    <location>
        <begin position="295"/>
        <end position="503"/>
    </location>
</feature>
<dbReference type="Gene3D" id="3.30.565.10">
    <property type="entry name" value="Histidine kinase-like ATPase, C-terminal domain"/>
    <property type="match status" value="1"/>
</dbReference>
<keyword evidence="6" id="KW-0597">Phosphoprotein</keyword>
<keyword evidence="11" id="KW-0378">Hydrolase</keyword>
<keyword evidence="23" id="KW-1185">Reference proteome</keyword>
<dbReference type="Gene3D" id="1.10.287.130">
    <property type="match status" value="1"/>
</dbReference>
<keyword evidence="4" id="KW-1003">Cell membrane</keyword>
<evidence type="ECO:0000256" key="13">
    <source>
        <dbReference type="ARBA" id="ARBA00022912"/>
    </source>
</evidence>
<evidence type="ECO:0000256" key="5">
    <source>
        <dbReference type="ARBA" id="ARBA00022519"/>
    </source>
</evidence>
<name>A0ABX7VL47_XENBU</name>
<proteinExistence type="predicted"/>
<dbReference type="PROSITE" id="PS50885">
    <property type="entry name" value="HAMP"/>
    <property type="match status" value="1"/>
</dbReference>
<keyword evidence="14 19" id="KW-1133">Transmembrane helix</keyword>
<dbReference type="InterPro" id="IPR003594">
    <property type="entry name" value="HATPase_dom"/>
</dbReference>
<dbReference type="SUPFAM" id="SSF55874">
    <property type="entry name" value="ATPase domain of HSP90 chaperone/DNA topoisomerase II/histidine kinase"/>
    <property type="match status" value="1"/>
</dbReference>
<keyword evidence="10 22" id="KW-0418">Kinase</keyword>
<keyword evidence="9" id="KW-0547">Nucleotide-binding</keyword>
<dbReference type="InterPro" id="IPR004358">
    <property type="entry name" value="Sig_transdc_His_kin-like_C"/>
</dbReference>
<evidence type="ECO:0000259" key="21">
    <source>
        <dbReference type="PROSITE" id="PS50885"/>
    </source>
</evidence>
<feature type="region of interest" description="Disordered" evidence="18">
    <location>
        <begin position="135"/>
        <end position="166"/>
    </location>
</feature>
<evidence type="ECO:0000256" key="7">
    <source>
        <dbReference type="ARBA" id="ARBA00022679"/>
    </source>
</evidence>
<dbReference type="PRINTS" id="PR00344">
    <property type="entry name" value="BCTRLSENSOR"/>
</dbReference>
<comment type="catalytic activity">
    <reaction evidence="1">
        <text>ATP + protein L-histidine = ADP + protein N-phospho-L-histidine.</text>
        <dbReference type="EC" id="2.7.13.3"/>
    </reaction>
</comment>
<dbReference type="EC" id="2.7.13.3" evidence="3"/>
<dbReference type="InterPro" id="IPR058618">
    <property type="entry name" value="PhoQ"/>
</dbReference>
<dbReference type="EMBL" id="CP072455">
    <property type="protein sequence ID" value="QTL41318.1"/>
    <property type="molecule type" value="Genomic_DNA"/>
</dbReference>
<evidence type="ECO:0000256" key="12">
    <source>
        <dbReference type="ARBA" id="ARBA00022840"/>
    </source>
</evidence>
<dbReference type="RefSeq" id="WP_209028550.1">
    <property type="nucleotide sequence ID" value="NZ_CP072455.1"/>
</dbReference>
<dbReference type="CDD" id="cd00082">
    <property type="entry name" value="HisKA"/>
    <property type="match status" value="1"/>
</dbReference>
<feature type="transmembrane region" description="Helical" evidence="19">
    <location>
        <begin position="215"/>
        <end position="235"/>
    </location>
</feature>
<dbReference type="Proteomes" id="UP000665047">
    <property type="component" value="Chromosome"/>
</dbReference>
<feature type="transmembrane region" description="Helical" evidence="19">
    <location>
        <begin position="15"/>
        <end position="40"/>
    </location>
</feature>
<dbReference type="InterPro" id="IPR003660">
    <property type="entry name" value="HAMP_dom"/>
</dbReference>
<keyword evidence="13" id="KW-0904">Protein phosphatase</keyword>
<evidence type="ECO:0000256" key="19">
    <source>
        <dbReference type="SAM" id="Phobius"/>
    </source>
</evidence>
<dbReference type="Pfam" id="PF02518">
    <property type="entry name" value="HATPase_c"/>
    <property type="match status" value="1"/>
</dbReference>
<evidence type="ECO:0000256" key="11">
    <source>
        <dbReference type="ARBA" id="ARBA00022801"/>
    </source>
</evidence>
<evidence type="ECO:0000256" key="16">
    <source>
        <dbReference type="ARBA" id="ARBA00023136"/>
    </source>
</evidence>
<organism evidence="22 23">
    <name type="scientific">Xenorhabdus budapestensis</name>
    <dbReference type="NCBI Taxonomy" id="290110"/>
    <lineage>
        <taxon>Bacteria</taxon>
        <taxon>Pseudomonadati</taxon>
        <taxon>Pseudomonadota</taxon>
        <taxon>Gammaproteobacteria</taxon>
        <taxon>Enterobacterales</taxon>
        <taxon>Morganellaceae</taxon>
        <taxon>Xenorhabdus</taxon>
    </lineage>
</organism>
<keyword evidence="12" id="KW-0067">ATP-binding</keyword>
<keyword evidence="8 19" id="KW-0812">Transmembrane</keyword>
<dbReference type="GO" id="GO:0004673">
    <property type="term" value="F:protein histidine kinase activity"/>
    <property type="evidence" value="ECO:0007669"/>
    <property type="project" value="UniProtKB-EC"/>
</dbReference>
<dbReference type="InterPro" id="IPR015014">
    <property type="entry name" value="PhoQ_Sensor"/>
</dbReference>
<evidence type="ECO:0000256" key="2">
    <source>
        <dbReference type="ARBA" id="ARBA00004651"/>
    </source>
</evidence>
<evidence type="ECO:0000313" key="22">
    <source>
        <dbReference type="EMBL" id="QTL41318.1"/>
    </source>
</evidence>
<dbReference type="Pfam" id="PF08918">
    <property type="entry name" value="PhoQ_Sensor"/>
    <property type="match status" value="1"/>
</dbReference>
<dbReference type="NCBIfam" id="NF008077">
    <property type="entry name" value="PRK10815.1"/>
    <property type="match status" value="1"/>
</dbReference>
<evidence type="ECO:0000256" key="1">
    <source>
        <dbReference type="ARBA" id="ARBA00000085"/>
    </source>
</evidence>
<evidence type="ECO:0000256" key="3">
    <source>
        <dbReference type="ARBA" id="ARBA00012438"/>
    </source>
</evidence>
<protein>
    <recommendedName>
        <fullName evidence="3">histidine kinase</fullName>
        <ecNumber evidence="3">2.7.13.3</ecNumber>
    </recommendedName>
    <alternativeName>
        <fullName evidence="17">Sensor histidine protein kinase/phosphatase PhoQ</fullName>
    </alternativeName>
</protein>
<feature type="domain" description="HAMP" evidence="21">
    <location>
        <begin position="236"/>
        <end position="287"/>
    </location>
</feature>
<evidence type="ECO:0000256" key="8">
    <source>
        <dbReference type="ARBA" id="ARBA00022692"/>
    </source>
</evidence>
<evidence type="ECO:0000256" key="17">
    <source>
        <dbReference type="ARBA" id="ARBA00032477"/>
    </source>
</evidence>
<evidence type="ECO:0000256" key="14">
    <source>
        <dbReference type="ARBA" id="ARBA00022989"/>
    </source>
</evidence>
<dbReference type="PANTHER" id="PTHR45436">
    <property type="entry name" value="SENSOR HISTIDINE KINASE YKOH"/>
    <property type="match status" value="1"/>
</dbReference>
<dbReference type="Gene3D" id="3.30.450.140">
    <property type="match status" value="1"/>
</dbReference>
<gene>
    <name evidence="22" type="primary">phoQ</name>
    <name evidence="22" type="ORF">HGO23_08445</name>
</gene>
<dbReference type="Pfam" id="PF00512">
    <property type="entry name" value="HisKA"/>
    <property type="match status" value="1"/>
</dbReference>
<dbReference type="InterPro" id="IPR038429">
    <property type="entry name" value="PhoQ_Sensor_sf"/>
</dbReference>
<evidence type="ECO:0000256" key="9">
    <source>
        <dbReference type="ARBA" id="ARBA00022741"/>
    </source>
</evidence>
<dbReference type="InterPro" id="IPR050428">
    <property type="entry name" value="TCS_sensor_his_kinase"/>
</dbReference>
<dbReference type="InterPro" id="IPR005467">
    <property type="entry name" value="His_kinase_dom"/>
</dbReference>
<evidence type="ECO:0000259" key="20">
    <source>
        <dbReference type="PROSITE" id="PS50109"/>
    </source>
</evidence>
<dbReference type="CDD" id="cd16954">
    <property type="entry name" value="HATPase_PhoQ-like"/>
    <property type="match status" value="1"/>
</dbReference>
<comment type="subcellular location">
    <subcellularLocation>
        <location evidence="2">Cell membrane</location>
        <topology evidence="2">Multi-pass membrane protein</topology>
    </subcellularLocation>
</comment>
<evidence type="ECO:0000256" key="4">
    <source>
        <dbReference type="ARBA" id="ARBA00022475"/>
    </source>
</evidence>
<dbReference type="InterPro" id="IPR003661">
    <property type="entry name" value="HisK_dim/P_dom"/>
</dbReference>
<keyword evidence="7 22" id="KW-0808">Transferase</keyword>
<evidence type="ECO:0000313" key="23">
    <source>
        <dbReference type="Proteomes" id="UP000665047"/>
    </source>
</evidence>
<keyword evidence="5" id="KW-0997">Cell inner membrane</keyword>
<accession>A0ABX7VL47</accession>